<dbReference type="Pfam" id="PF00067">
    <property type="entry name" value="p450"/>
    <property type="match status" value="1"/>
</dbReference>
<proteinExistence type="inferred from homology"/>
<evidence type="ECO:0000256" key="8">
    <source>
        <dbReference type="SAM" id="Phobius"/>
    </source>
</evidence>
<keyword evidence="4 5" id="KW-0408">Iron</keyword>
<keyword evidence="6" id="KW-0560">Oxidoreductase</keyword>
<evidence type="ECO:0000256" key="5">
    <source>
        <dbReference type="PIRSR" id="PIRSR602403-1"/>
    </source>
</evidence>
<dbReference type="GO" id="GO:0016705">
    <property type="term" value="F:oxidoreductase activity, acting on paired donors, with incorporation or reduction of molecular oxygen"/>
    <property type="evidence" value="ECO:0007669"/>
    <property type="project" value="InterPro"/>
</dbReference>
<gene>
    <name evidence="9" type="ORF">EV356DRAFT_574699</name>
</gene>
<evidence type="ECO:0000256" key="4">
    <source>
        <dbReference type="ARBA" id="ARBA00023004"/>
    </source>
</evidence>
<dbReference type="GO" id="GO:0005506">
    <property type="term" value="F:iron ion binding"/>
    <property type="evidence" value="ECO:0007669"/>
    <property type="project" value="InterPro"/>
</dbReference>
<dbReference type="InterPro" id="IPR017972">
    <property type="entry name" value="Cyt_P450_CS"/>
</dbReference>
<keyword evidence="5 6" id="KW-0349">Heme</keyword>
<comment type="similarity">
    <text evidence="2 6">Belongs to the cytochrome P450 family.</text>
</comment>
<sequence length="554" mass="63011">MSTTLLPAVFVIVGLSFFYFLIYPVLLSPLAKIPNAHFLSPLTTLWIQWKRYVQQEIQAVDGAYREKGLVVRLGPNEIAVNLMPGAIKTIHGAPGYDKTEWYDFYANFDTRNAFSTYSFEDHVVIRRRVSRIYSKSFIQTSPHVQKILSTVLLDRYLPALSGGPQRTRTLNALDLNFSYGLDVITAFVFGLKHGSNFIENIDEKRAWLSVYLKSHPPNHMFWLLELPNLTKWLGRCGLPILPQSYYEARKGLADWAMKCLTTAEEDIPSQGFEELPIGDSPLLLGQIREEMIAEEKAKSTSEKVSKEDPTFLRSESRLQLASECLDHIRAVRDTFGITYTYTLYQLSLHPEIQHKLRQELLTVVSKPKHDVACDASATPLRTLPQPSTLESLPYLHAVIKESLRLRNTFPTSNPRITPSKNGNRGNTEIGPYKNIPAGVRVVCFAYSVQRNEEIYKEATVWRPERWIAGERKESKEELRKMEQWFWAFGSGSRSCIGRHLAMEMLRQGLAAIYTRYSTHVVDDSGFGQNGNFVTGGTSDSLTLRFEALEEKDGN</sequence>
<keyword evidence="6" id="KW-0503">Monooxygenase</keyword>
<protein>
    <submittedName>
        <fullName evidence="9">Cytochrome P450</fullName>
    </submittedName>
</protein>
<keyword evidence="8" id="KW-1133">Transmembrane helix</keyword>
<evidence type="ECO:0000256" key="7">
    <source>
        <dbReference type="SAM" id="MobiDB-lite"/>
    </source>
</evidence>
<dbReference type="Gene3D" id="1.10.630.10">
    <property type="entry name" value="Cytochrome P450"/>
    <property type="match status" value="1"/>
</dbReference>
<evidence type="ECO:0000256" key="6">
    <source>
        <dbReference type="RuleBase" id="RU000461"/>
    </source>
</evidence>
<evidence type="ECO:0000313" key="10">
    <source>
        <dbReference type="Proteomes" id="UP000800092"/>
    </source>
</evidence>
<organism evidence="9 10">
    <name type="scientific">Viridothelium virens</name>
    <name type="common">Speckled blister lichen</name>
    <name type="synonym">Trypethelium virens</name>
    <dbReference type="NCBI Taxonomy" id="1048519"/>
    <lineage>
        <taxon>Eukaryota</taxon>
        <taxon>Fungi</taxon>
        <taxon>Dikarya</taxon>
        <taxon>Ascomycota</taxon>
        <taxon>Pezizomycotina</taxon>
        <taxon>Dothideomycetes</taxon>
        <taxon>Dothideomycetes incertae sedis</taxon>
        <taxon>Trypetheliales</taxon>
        <taxon>Trypetheliaceae</taxon>
        <taxon>Viridothelium</taxon>
    </lineage>
</organism>
<dbReference type="EMBL" id="ML991783">
    <property type="protein sequence ID" value="KAF2236776.1"/>
    <property type="molecule type" value="Genomic_DNA"/>
</dbReference>
<keyword evidence="3 5" id="KW-0479">Metal-binding</keyword>
<dbReference type="GO" id="GO:0020037">
    <property type="term" value="F:heme binding"/>
    <property type="evidence" value="ECO:0007669"/>
    <property type="project" value="InterPro"/>
</dbReference>
<keyword evidence="10" id="KW-1185">Reference proteome</keyword>
<dbReference type="SUPFAM" id="SSF48264">
    <property type="entry name" value="Cytochrome P450"/>
    <property type="match status" value="1"/>
</dbReference>
<dbReference type="PRINTS" id="PR00385">
    <property type="entry name" value="P450"/>
</dbReference>
<dbReference type="AlphaFoldDB" id="A0A6A6HF78"/>
<dbReference type="InterPro" id="IPR036396">
    <property type="entry name" value="Cyt_P450_sf"/>
</dbReference>
<keyword evidence="8" id="KW-0472">Membrane</keyword>
<dbReference type="GO" id="GO:0004497">
    <property type="term" value="F:monooxygenase activity"/>
    <property type="evidence" value="ECO:0007669"/>
    <property type="project" value="UniProtKB-KW"/>
</dbReference>
<dbReference type="PANTHER" id="PTHR24305:SF166">
    <property type="entry name" value="CYTOCHROME P450 12A4, MITOCHONDRIAL-RELATED"/>
    <property type="match status" value="1"/>
</dbReference>
<feature type="region of interest" description="Disordered" evidence="7">
    <location>
        <begin position="410"/>
        <end position="429"/>
    </location>
</feature>
<evidence type="ECO:0000256" key="1">
    <source>
        <dbReference type="ARBA" id="ARBA00001971"/>
    </source>
</evidence>
<accession>A0A6A6HF78</accession>
<dbReference type="PANTHER" id="PTHR24305">
    <property type="entry name" value="CYTOCHROME P450"/>
    <property type="match status" value="1"/>
</dbReference>
<dbReference type="PROSITE" id="PS00086">
    <property type="entry name" value="CYTOCHROME_P450"/>
    <property type="match status" value="1"/>
</dbReference>
<keyword evidence="8" id="KW-0812">Transmembrane</keyword>
<comment type="cofactor">
    <cofactor evidence="1 5">
        <name>heme</name>
        <dbReference type="ChEBI" id="CHEBI:30413"/>
    </cofactor>
</comment>
<evidence type="ECO:0000256" key="3">
    <source>
        <dbReference type="ARBA" id="ARBA00022723"/>
    </source>
</evidence>
<feature type="compositionally biased region" description="Polar residues" evidence="7">
    <location>
        <begin position="410"/>
        <end position="426"/>
    </location>
</feature>
<name>A0A6A6HF78_VIRVR</name>
<dbReference type="PRINTS" id="PR00465">
    <property type="entry name" value="EP450IV"/>
</dbReference>
<feature type="transmembrane region" description="Helical" evidence="8">
    <location>
        <begin position="6"/>
        <end position="26"/>
    </location>
</feature>
<evidence type="ECO:0000313" key="9">
    <source>
        <dbReference type="EMBL" id="KAF2236776.1"/>
    </source>
</evidence>
<evidence type="ECO:0000256" key="2">
    <source>
        <dbReference type="ARBA" id="ARBA00010617"/>
    </source>
</evidence>
<dbReference type="Proteomes" id="UP000800092">
    <property type="component" value="Unassembled WGS sequence"/>
</dbReference>
<reference evidence="9" key="1">
    <citation type="journal article" date="2020" name="Stud. Mycol.">
        <title>101 Dothideomycetes genomes: a test case for predicting lifestyles and emergence of pathogens.</title>
        <authorList>
            <person name="Haridas S."/>
            <person name="Albert R."/>
            <person name="Binder M."/>
            <person name="Bloem J."/>
            <person name="Labutti K."/>
            <person name="Salamov A."/>
            <person name="Andreopoulos B."/>
            <person name="Baker S."/>
            <person name="Barry K."/>
            <person name="Bills G."/>
            <person name="Bluhm B."/>
            <person name="Cannon C."/>
            <person name="Castanera R."/>
            <person name="Culley D."/>
            <person name="Daum C."/>
            <person name="Ezra D."/>
            <person name="Gonzalez J."/>
            <person name="Henrissat B."/>
            <person name="Kuo A."/>
            <person name="Liang C."/>
            <person name="Lipzen A."/>
            <person name="Lutzoni F."/>
            <person name="Magnuson J."/>
            <person name="Mondo S."/>
            <person name="Nolan M."/>
            <person name="Ohm R."/>
            <person name="Pangilinan J."/>
            <person name="Park H.-J."/>
            <person name="Ramirez L."/>
            <person name="Alfaro M."/>
            <person name="Sun H."/>
            <person name="Tritt A."/>
            <person name="Yoshinaga Y."/>
            <person name="Zwiers L.-H."/>
            <person name="Turgeon B."/>
            <person name="Goodwin S."/>
            <person name="Spatafora J."/>
            <person name="Crous P."/>
            <person name="Grigoriev I."/>
        </authorList>
    </citation>
    <scope>NUCLEOTIDE SEQUENCE</scope>
    <source>
        <strain evidence="9">Tuck. ex Michener</strain>
    </source>
</reference>
<dbReference type="InterPro" id="IPR001128">
    <property type="entry name" value="Cyt_P450"/>
</dbReference>
<feature type="binding site" description="axial binding residue" evidence="5">
    <location>
        <position position="495"/>
    </location>
    <ligand>
        <name>heme</name>
        <dbReference type="ChEBI" id="CHEBI:30413"/>
    </ligand>
    <ligandPart>
        <name>Fe</name>
        <dbReference type="ChEBI" id="CHEBI:18248"/>
    </ligandPart>
</feature>
<dbReference type="InterPro" id="IPR002403">
    <property type="entry name" value="Cyt_P450_E_grp-IV"/>
</dbReference>
<dbReference type="OrthoDB" id="1470350at2759"/>
<dbReference type="InterPro" id="IPR050121">
    <property type="entry name" value="Cytochrome_P450_monoxygenase"/>
</dbReference>